<protein>
    <recommendedName>
        <fullName evidence="2">RING-type E3 ubiquitin transferase</fullName>
        <ecNumber evidence="2">2.3.2.27</ecNumber>
    </recommendedName>
</protein>
<gene>
    <name evidence="8" type="ORF">FXO26_09475</name>
</gene>
<evidence type="ECO:0000256" key="4">
    <source>
        <dbReference type="ARBA" id="ARBA00022737"/>
    </source>
</evidence>
<feature type="active site" description="Glycyl thioester intermediate" evidence="6">
    <location>
        <position position="1911"/>
    </location>
</feature>
<feature type="domain" description="NEL" evidence="7">
    <location>
        <begin position="1824"/>
        <end position="2124"/>
    </location>
</feature>
<dbReference type="Pfam" id="PF13855">
    <property type="entry name" value="LRR_8"/>
    <property type="match status" value="1"/>
</dbReference>
<evidence type="ECO:0000256" key="3">
    <source>
        <dbReference type="ARBA" id="ARBA00022614"/>
    </source>
</evidence>
<comment type="PTM">
    <text evidence="6">Ubiquitinated in the presence of host E1 ubiquitin-activating enzyme, E2 ubiquitin-conjugating enzyme and ubiquitin.</text>
</comment>
<dbReference type="InterPro" id="IPR001611">
    <property type="entry name" value="Leu-rich_rpt"/>
</dbReference>
<dbReference type="PROSITE" id="PS51450">
    <property type="entry name" value="LRR"/>
    <property type="match status" value="2"/>
</dbReference>
<dbReference type="Proteomes" id="UP000324029">
    <property type="component" value="Unassembled WGS sequence"/>
</dbReference>
<reference evidence="8 9" key="2">
    <citation type="submission" date="2019-08" db="EMBL/GenBank/DDBJ databases">
        <authorList>
            <person name="Brilhante M."/>
            <person name="Perreten V."/>
        </authorList>
    </citation>
    <scope>NUCLEOTIDE SEQUENCE [LARGE SCALE GENOMIC DNA]</scope>
    <source>
        <strain evidence="8 9">MCP106</strain>
    </source>
</reference>
<dbReference type="GO" id="GO:0061630">
    <property type="term" value="F:ubiquitin protein ligase activity"/>
    <property type="evidence" value="ECO:0007669"/>
    <property type="project" value="UniProtKB-EC"/>
</dbReference>
<dbReference type="GO" id="GO:0005576">
    <property type="term" value="C:extracellular region"/>
    <property type="evidence" value="ECO:0007669"/>
    <property type="project" value="UniProtKB-UniRule"/>
</dbReference>
<keyword evidence="4" id="KW-0677">Repeat</keyword>
<organism evidence="8 9">
    <name type="scientific">Pseudomonas synxantha</name>
    <dbReference type="NCBI Taxonomy" id="47883"/>
    <lineage>
        <taxon>Bacteria</taxon>
        <taxon>Pseudomonadati</taxon>
        <taxon>Pseudomonadota</taxon>
        <taxon>Gammaproteobacteria</taxon>
        <taxon>Pseudomonadales</taxon>
        <taxon>Pseudomonadaceae</taxon>
        <taxon>Pseudomonas</taxon>
    </lineage>
</organism>
<dbReference type="InterPro" id="IPR032675">
    <property type="entry name" value="LRR_dom_sf"/>
</dbReference>
<keyword evidence="6" id="KW-0964">Secreted</keyword>
<comment type="similarity">
    <text evidence="6">Belongs to the LRR-containing bacterial E3 ligase family.</text>
</comment>
<name>A0A5D3GB93_9PSED</name>
<dbReference type="Gene3D" id="3.80.10.10">
    <property type="entry name" value="Ribonuclease Inhibitor"/>
    <property type="match status" value="2"/>
</dbReference>
<dbReference type="PANTHER" id="PTHR48051">
    <property type="match status" value="1"/>
</dbReference>
<dbReference type="Pfam" id="PF14496">
    <property type="entry name" value="NEL"/>
    <property type="match status" value="1"/>
</dbReference>
<evidence type="ECO:0000313" key="8">
    <source>
        <dbReference type="EMBL" id="TYK58237.1"/>
    </source>
</evidence>
<evidence type="ECO:0000259" key="7">
    <source>
        <dbReference type="PROSITE" id="PS52053"/>
    </source>
</evidence>
<proteinExistence type="inferred from homology"/>
<dbReference type="InterPro" id="IPR029487">
    <property type="entry name" value="NEL_dom"/>
</dbReference>
<sequence length="2124" mass="237153">MSLNLSNRAPATLLCQALSSRAHTMTNSVTFDAEQPALLTHESWAEQQIFQLIQENVNAFMGKMGVDEQKEYLRLSKDLVEREQTLGNALTDLYNDLSQQMVDALDSALKSKTGTVINSRTTYLKTRIRQLPASQDDLPANDRLGNNVRIYKEDLGIREYERSITLLEAAYRNFGFTAYFSTEEQRASSISGNVISVKAFVAVARSVDIGTRISDYIEKEFKKRLSNPLFGLQSTKLLVALRDAYRTNESWSISEWEFNELKDWLFDTSVYWDLYQLDAGGEKIALPFFTRRFDTPDGSCVYSYFPDRPNGALRRHASRQEAVDSLQDQIRNDVGLAHFSWFMKAISLNNQEKLRAFIKPLKVNRDELAWHAKILYDLFASKTPNRQKLAVEKIGTDIRCLAHTLPIHQAWPIQSDLIRLARTNKLADQEAAVALATYLVSETLSMLLIPLPGGVTGLGKIMLVAMLGALVYQTWSAIAALRRGQQAELVQAVGDILDLLVGLRLQGAAAKLSARRTRQLMNALGNPNYALGTNGKPGLWFINDYTQIDPNYLSGVEQNPQGLFEKDNRSYIKLQVDNQTRFAQVTLDKISGRYQLDTHGSSSIQPYVTYSAKHDRWTLDPIDTRALNEAQLLQHMISPSELPLSPTACKRSLDVARVDRQDLLDIWFDRRRAPVALTQAIENQQLREGLTQLQAALRQSDGPLPPIADQVMPALLADLGTCTIKLYAPDGKTLLSSHAPVLAGNTQPLATIELRQDGRDRYLALAFGSPVGSLMQQVLQEHERLVPNSRLGKTGHSSEDQHLASRLIELRKKIATHLQAHQAAVYEALRDGQPRDHLNAKNSAARFAPTALSGQPTSDDLAIGLLRRRFPDLSQAMAADLLRRHPSLRDVGLYSFLEAPVREAIHKSLQQSIITEALNALSDPSGLGLNAHSEALFCNLLTLLPGWPSDVGVQVYQGSTDQTGRTIRRGSLLDTYGSEDADSFVMLVKSGTEYAGYRPDSGDLKTAAVGENSLLGATLRTLTETQRNELGLGRHDTAVLAQDVLEQARVQQAHLPEFLTQSRESPLSNQSISGLRIPHKQVPDNADADGVHALSGRQYVTIDGGTYQVMLDRDASSAAGKVWRIVKPGDPVAMDAANVYNSSRLGASHAIRRNAANVWVSAIVGAPGGVRGERHDWSFFRQLADSASAALNQLRSPQRRVHSLFPSFDEGQINAFIQSLGNDIAGGLDRREAEYRNLSRELKAWRHANASESTSWAKLATDEIKRCWRRETGTSFTMPSGTSALPGLKADFSHVRELDLVSINWSDATDTFMGNFSNLERLSITHSKLDKLPTAIGNMSQLTTLNLSSNQIRLDVPSAEKLAGLTQLEHIDLSENPLGITPDFSGMSKLQTLDLSNTKIDQWPTGLLSQTNLKSLNLLNNKLRAVPETYLKPPADQLETIVRINNVTQLQGNDFPSQYWRKFESYWRNLHENHPDLIKDAIDSAFDSGNPRIERYQRLYPGKTLKQAREFLWSLPKGTVAAELDRLELEFHKLQTQLDAWAFSGGVRRQGYVRSGQLATNAVTWDDRNIALERILSCWRQETPQMLAKDGTPIGLELDLSGLRLPSLPDLDVDFSHVGSLKLNNMYLSVSPESFLTRYRHVRWLDLADNQLRDLPPALGEMHGLTRLYLQNNRIRLTPDTARILAERVTLRGLVLQGNQQLGVTPDFSQMPDIRSINLSGTGIETWPTGLAEQPLLDTIDLSANQITEIPDSVIAPTDALLPRSARLNNLTSVTGNPLSDQTLARVRRYAARLITAGLAEVGQPNRLVVTSTLNRPPAPFRNRGDESFRRLTKGLDSAQVSARRSQWTTLREQQGADPFFDLLKRLEQLGTGQEDHRRRVWELIDAITENSSESEQLRKEIFDRAGEPACCDRAAFSFGNLETAVLVYRAQSQAMDQSQGKPLSALSRSLFRLHEVDKIASADILRSETIVNDPTVSEEAKRPHRLRLGEEVEIRLAYRYGLKDRLQLPGQPQRTAYTHMGGVTQGMLDSAYEKIVALDNSPEEFQALLSREFWQVYITNKYQAQFEAQRQPFQERLEALRDSLTAGLLSKAAYKEQTDSQQALLAIEEAELIQTLTRQILAE</sequence>
<dbReference type="GO" id="GO:0005737">
    <property type="term" value="C:cytoplasm"/>
    <property type="evidence" value="ECO:0007669"/>
    <property type="project" value="TreeGrafter"/>
</dbReference>
<comment type="catalytic activity">
    <reaction evidence="1">
        <text>S-ubiquitinyl-[E2 ubiquitin-conjugating enzyme]-L-cysteine + [acceptor protein]-L-lysine = [E2 ubiquitin-conjugating enzyme]-L-cysteine + N(6)-ubiquitinyl-[acceptor protein]-L-lysine.</text>
        <dbReference type="EC" id="2.3.2.27"/>
    </reaction>
</comment>
<dbReference type="GO" id="GO:0016567">
    <property type="term" value="P:protein ubiquitination"/>
    <property type="evidence" value="ECO:0007669"/>
    <property type="project" value="InterPro"/>
</dbReference>
<dbReference type="SUPFAM" id="SSF52058">
    <property type="entry name" value="L domain-like"/>
    <property type="match status" value="1"/>
</dbReference>
<keyword evidence="6" id="KW-0833">Ubl conjugation pathway</keyword>
<keyword evidence="6" id="KW-1035">Host cytoplasm</keyword>
<evidence type="ECO:0000256" key="6">
    <source>
        <dbReference type="PROSITE-ProRule" id="PRU01398"/>
    </source>
</evidence>
<dbReference type="EMBL" id="VSRO01000004">
    <property type="protein sequence ID" value="TYK58237.1"/>
    <property type="molecule type" value="Genomic_DNA"/>
</dbReference>
<dbReference type="InterPro" id="IPR003591">
    <property type="entry name" value="Leu-rich_rpt_typical-subtyp"/>
</dbReference>
<dbReference type="SMART" id="SM00369">
    <property type="entry name" value="LRR_TYP"/>
    <property type="match status" value="6"/>
</dbReference>
<accession>A0A5D3GB93</accession>
<dbReference type="PROSITE" id="PS52053">
    <property type="entry name" value="NEL"/>
    <property type="match status" value="1"/>
</dbReference>
<keyword evidence="5" id="KW-0843">Virulence</keyword>
<dbReference type="EC" id="2.3.2.27" evidence="2"/>
<dbReference type="InterPro" id="IPR050216">
    <property type="entry name" value="LRR_domain-containing"/>
</dbReference>
<keyword evidence="6" id="KW-0808">Transferase</keyword>
<reference evidence="8 9" key="1">
    <citation type="submission" date="2019-08" db="EMBL/GenBank/DDBJ databases">
        <title>Subclass B2 metallo-beta lactamase from Pseudomonas synxantha.</title>
        <authorList>
            <person name="Poirel L."/>
            <person name="Palmieri M."/>
            <person name="Masseron A."/>
            <person name="Perreten V."/>
            <person name="Nordman P."/>
        </authorList>
    </citation>
    <scope>NUCLEOTIDE SEQUENCE [LARGE SCALE GENOMIC DNA]</scope>
    <source>
        <strain evidence="8 9">MCP106</strain>
    </source>
</reference>
<keyword evidence="3" id="KW-0433">Leucine-rich repeat</keyword>
<evidence type="ECO:0000256" key="2">
    <source>
        <dbReference type="ARBA" id="ARBA00012483"/>
    </source>
</evidence>
<evidence type="ECO:0000256" key="1">
    <source>
        <dbReference type="ARBA" id="ARBA00000900"/>
    </source>
</evidence>
<evidence type="ECO:0000313" key="9">
    <source>
        <dbReference type="Proteomes" id="UP000324029"/>
    </source>
</evidence>
<comment type="caution">
    <text evidence="8">The sequence shown here is derived from an EMBL/GenBank/DDBJ whole genome shotgun (WGS) entry which is preliminary data.</text>
</comment>
<dbReference type="Gene3D" id="1.20.58.360">
    <property type="entry name" value="Shigella T3SS effector IpaH defines"/>
    <property type="match status" value="1"/>
</dbReference>
<keyword evidence="6" id="KW-0832">Ubl conjugation</keyword>
<evidence type="ECO:0000256" key="5">
    <source>
        <dbReference type="ARBA" id="ARBA00023026"/>
    </source>
</evidence>
<dbReference type="PANTHER" id="PTHR48051:SF1">
    <property type="entry name" value="RAS SUPPRESSOR PROTEIN 1"/>
    <property type="match status" value="1"/>
</dbReference>